<keyword evidence="4 7" id="KW-1133">Transmembrane helix</keyword>
<feature type="domain" description="MacB-like periplasmic core" evidence="9">
    <location>
        <begin position="36"/>
        <end position="264"/>
    </location>
</feature>
<dbReference type="PANTHER" id="PTHR30572">
    <property type="entry name" value="MEMBRANE COMPONENT OF TRANSPORTER-RELATED"/>
    <property type="match status" value="1"/>
</dbReference>
<feature type="transmembrane region" description="Helical" evidence="7">
    <location>
        <begin position="354"/>
        <end position="380"/>
    </location>
</feature>
<evidence type="ECO:0000259" key="9">
    <source>
        <dbReference type="Pfam" id="PF12704"/>
    </source>
</evidence>
<evidence type="ECO:0000256" key="7">
    <source>
        <dbReference type="SAM" id="Phobius"/>
    </source>
</evidence>
<keyword evidence="11" id="KW-1185">Reference proteome</keyword>
<dbReference type="RefSeq" id="WP_190550431.1">
    <property type="nucleotide sequence ID" value="NZ_CAWPNO010000104.1"/>
</dbReference>
<evidence type="ECO:0000256" key="6">
    <source>
        <dbReference type="ARBA" id="ARBA00038076"/>
    </source>
</evidence>
<evidence type="ECO:0000256" key="5">
    <source>
        <dbReference type="ARBA" id="ARBA00023136"/>
    </source>
</evidence>
<comment type="subcellular location">
    <subcellularLocation>
        <location evidence="1">Cell membrane</location>
        <topology evidence="1">Multi-pass membrane protein</topology>
    </subcellularLocation>
</comment>
<reference evidence="10 11" key="1">
    <citation type="journal article" date="2020" name="ISME J.">
        <title>Comparative genomics reveals insights into cyanobacterial evolution and habitat adaptation.</title>
        <authorList>
            <person name="Chen M.Y."/>
            <person name="Teng W.K."/>
            <person name="Zhao L."/>
            <person name="Hu C.X."/>
            <person name="Zhou Y.K."/>
            <person name="Han B.P."/>
            <person name="Song L.R."/>
            <person name="Shu W.S."/>
        </authorList>
    </citation>
    <scope>NUCLEOTIDE SEQUENCE [LARGE SCALE GENOMIC DNA]</scope>
    <source>
        <strain evidence="10 11">FACHB-288</strain>
    </source>
</reference>
<name>A0ABR8AIT6_9CYAN</name>
<keyword evidence="3 7" id="KW-0812">Transmembrane</keyword>
<keyword evidence="2" id="KW-1003">Cell membrane</keyword>
<dbReference type="Pfam" id="PF12704">
    <property type="entry name" value="MacB_PCD"/>
    <property type="match status" value="1"/>
</dbReference>
<evidence type="ECO:0000256" key="4">
    <source>
        <dbReference type="ARBA" id="ARBA00022989"/>
    </source>
</evidence>
<proteinExistence type="inferred from homology"/>
<dbReference type="InterPro" id="IPR050250">
    <property type="entry name" value="Macrolide_Exporter_MacB"/>
</dbReference>
<dbReference type="Proteomes" id="UP000658514">
    <property type="component" value="Unassembled WGS sequence"/>
</dbReference>
<feature type="transmembrane region" description="Helical" evidence="7">
    <location>
        <begin position="298"/>
        <end position="327"/>
    </location>
</feature>
<feature type="transmembrane region" description="Helical" evidence="7">
    <location>
        <begin position="386"/>
        <end position="408"/>
    </location>
</feature>
<dbReference type="EMBL" id="JACJQH010000068">
    <property type="protein sequence ID" value="MBD2199814.1"/>
    <property type="molecule type" value="Genomic_DNA"/>
</dbReference>
<protein>
    <submittedName>
        <fullName evidence="10">ABC transporter permease</fullName>
    </submittedName>
</protein>
<sequence length="425" mass="45139">MFKFLGFYKKNNTRTVPLWEILSMAAETLWSNKLRTGLTMLGVIIGISSVIAITSVGQGVQKGVEQQIQGLGTNVLQILAGAARSGNISQGLGSSSTLTWEDAKAIATQAPSAQIVSAYLQRNAQVVYEGQNTSTTIYGTDLNYPEARNTYPQQGRYFTQDELDTSAQVAVLGPTVLRTLFGQGANPIDETIRIRGEAYRVIGVMEPKGSQGPFDRDDQIFIPLTSMSARLVGNNALTGISVNGILVKAANQEQLEAAQFQVTNLLRLRHNIYPPQVDDFRVTNQADIVSTLTNVVGLFTIMVVAIAGISLVVGGIGIANIMLVSVVERTREIGIRKAVGATNSAILNQFLAEAIVISIVGGIIGMVSGVAIAFGAASIFKFPFVISLISVIVGFGLSLTVGLIAGVIPARNAAKLDPITALRSD</sequence>
<feature type="domain" description="ABC3 transporter permease C-terminal" evidence="8">
    <location>
        <begin position="305"/>
        <end position="418"/>
    </location>
</feature>
<gene>
    <name evidence="10" type="ORF">H6G24_30805</name>
</gene>
<dbReference type="PANTHER" id="PTHR30572:SF4">
    <property type="entry name" value="ABC TRANSPORTER PERMEASE YTRF"/>
    <property type="match status" value="1"/>
</dbReference>
<keyword evidence="5 7" id="KW-0472">Membrane</keyword>
<organism evidence="10 11">
    <name type="scientific">Calothrix parietina FACHB-288</name>
    <dbReference type="NCBI Taxonomy" id="2692896"/>
    <lineage>
        <taxon>Bacteria</taxon>
        <taxon>Bacillati</taxon>
        <taxon>Cyanobacteriota</taxon>
        <taxon>Cyanophyceae</taxon>
        <taxon>Nostocales</taxon>
        <taxon>Calotrichaceae</taxon>
        <taxon>Calothrix</taxon>
    </lineage>
</organism>
<comment type="caution">
    <text evidence="10">The sequence shown here is derived from an EMBL/GenBank/DDBJ whole genome shotgun (WGS) entry which is preliminary data.</text>
</comment>
<evidence type="ECO:0000256" key="1">
    <source>
        <dbReference type="ARBA" id="ARBA00004651"/>
    </source>
</evidence>
<dbReference type="InterPro" id="IPR003838">
    <property type="entry name" value="ABC3_permease_C"/>
</dbReference>
<dbReference type="InterPro" id="IPR025857">
    <property type="entry name" value="MacB_PCD"/>
</dbReference>
<evidence type="ECO:0000256" key="3">
    <source>
        <dbReference type="ARBA" id="ARBA00022692"/>
    </source>
</evidence>
<evidence type="ECO:0000313" key="11">
    <source>
        <dbReference type="Proteomes" id="UP000658514"/>
    </source>
</evidence>
<accession>A0ABR8AIT6</accession>
<evidence type="ECO:0000313" key="10">
    <source>
        <dbReference type="EMBL" id="MBD2199814.1"/>
    </source>
</evidence>
<evidence type="ECO:0000256" key="2">
    <source>
        <dbReference type="ARBA" id="ARBA00022475"/>
    </source>
</evidence>
<dbReference type="Pfam" id="PF02687">
    <property type="entry name" value="FtsX"/>
    <property type="match status" value="1"/>
</dbReference>
<evidence type="ECO:0000259" key="8">
    <source>
        <dbReference type="Pfam" id="PF02687"/>
    </source>
</evidence>
<comment type="similarity">
    <text evidence="6">Belongs to the ABC-4 integral membrane protein family.</text>
</comment>